<dbReference type="SUPFAM" id="SSF51215">
    <property type="entry name" value="Regulatory protein AraC"/>
    <property type="match status" value="1"/>
</dbReference>
<evidence type="ECO:0000256" key="1">
    <source>
        <dbReference type="ARBA" id="ARBA00023015"/>
    </source>
</evidence>
<dbReference type="GO" id="GO:0043565">
    <property type="term" value="F:sequence-specific DNA binding"/>
    <property type="evidence" value="ECO:0007669"/>
    <property type="project" value="InterPro"/>
</dbReference>
<dbReference type="Gene3D" id="1.10.10.60">
    <property type="entry name" value="Homeodomain-like"/>
    <property type="match status" value="2"/>
</dbReference>
<evidence type="ECO:0000313" key="5">
    <source>
        <dbReference type="EMBL" id="KIX15119.1"/>
    </source>
</evidence>
<dbReference type="PATRIC" id="fig|1429043.3.peg.1063"/>
<evidence type="ECO:0000313" key="6">
    <source>
        <dbReference type="Proteomes" id="UP000032233"/>
    </source>
</evidence>
<evidence type="ECO:0000256" key="3">
    <source>
        <dbReference type="ARBA" id="ARBA00023163"/>
    </source>
</evidence>
<dbReference type="InterPro" id="IPR018060">
    <property type="entry name" value="HTH_AraC"/>
</dbReference>
<dbReference type="Pfam" id="PF02311">
    <property type="entry name" value="AraC_binding"/>
    <property type="match status" value="1"/>
</dbReference>
<keyword evidence="1" id="KW-0805">Transcription regulation</keyword>
<sequence length="276" mass="31386">MAKATNSFKFLDTGRSRGVTVLNAVMSDFSYGKHAHEELAIGVTTKGVQEFSCKGSKFRSLPGNIILFNPGEVHDGNPGLGQTMKYTMLYLNPSKFYPLMGCASNQDLNEYRIPRTHFADPVLSSLVLEISRNALEINNSPLECEHGLYRIASRVSKIMGIFQPNNWTGVKDAELLRVRDYIHDNIEEDISIDDLSRVANISKYHLIRIFRSQFGLTPHQYILNHRINQAREVLRKGFSPTRVAHEFGFYDASHMNRHFKRAYGVTPKQYQSQLTA</sequence>
<dbReference type="Pfam" id="PF12833">
    <property type="entry name" value="HTH_18"/>
    <property type="match status" value="1"/>
</dbReference>
<dbReference type="InterPro" id="IPR003313">
    <property type="entry name" value="AraC-bd"/>
</dbReference>
<dbReference type="RefSeq" id="WP_044347049.1">
    <property type="nucleotide sequence ID" value="NZ_AZAC01000004.1"/>
</dbReference>
<dbReference type="InterPro" id="IPR050204">
    <property type="entry name" value="AraC_XylS_family_regulators"/>
</dbReference>
<evidence type="ECO:0000259" key="4">
    <source>
        <dbReference type="PROSITE" id="PS01124"/>
    </source>
</evidence>
<dbReference type="PROSITE" id="PS01124">
    <property type="entry name" value="HTH_ARAC_FAMILY_2"/>
    <property type="match status" value="1"/>
</dbReference>
<dbReference type="InterPro" id="IPR009057">
    <property type="entry name" value="Homeodomain-like_sf"/>
</dbReference>
<keyword evidence="2" id="KW-0238">DNA-binding</keyword>
<keyword evidence="6" id="KW-1185">Reference proteome</keyword>
<dbReference type="FunCoup" id="A0A0D2JAG0">
    <property type="interactions" value="8"/>
</dbReference>
<evidence type="ECO:0000256" key="2">
    <source>
        <dbReference type="ARBA" id="ARBA00023125"/>
    </source>
</evidence>
<proteinExistence type="predicted"/>
<protein>
    <submittedName>
        <fullName evidence="5">AraC family transcriptional regulator</fullName>
    </submittedName>
</protein>
<dbReference type="Proteomes" id="UP000032233">
    <property type="component" value="Unassembled WGS sequence"/>
</dbReference>
<dbReference type="AlphaFoldDB" id="A0A0D2JAG0"/>
<gene>
    <name evidence="5" type="ORF">X474_04990</name>
</gene>
<dbReference type="GO" id="GO:0003700">
    <property type="term" value="F:DNA-binding transcription factor activity"/>
    <property type="evidence" value="ECO:0007669"/>
    <property type="project" value="InterPro"/>
</dbReference>
<accession>A0A0D2JAG0</accession>
<dbReference type="STRING" id="1429043.X474_04990"/>
<reference evidence="5 6" key="1">
    <citation type="submission" date="2013-11" db="EMBL/GenBank/DDBJ databases">
        <title>Metagenomic analysis of a methanogenic consortium involved in long chain n-alkane degradation.</title>
        <authorList>
            <person name="Davidova I.A."/>
            <person name="Callaghan A.V."/>
            <person name="Wawrik B."/>
            <person name="Pruitt S."/>
            <person name="Marks C."/>
            <person name="Duncan K.E."/>
            <person name="Suflita J.M."/>
        </authorList>
    </citation>
    <scope>NUCLEOTIDE SEQUENCE [LARGE SCALE GENOMIC DNA]</scope>
    <source>
        <strain evidence="5 6">SPR</strain>
    </source>
</reference>
<dbReference type="SUPFAM" id="SSF46689">
    <property type="entry name" value="Homeodomain-like"/>
    <property type="match status" value="2"/>
</dbReference>
<dbReference type="InterPro" id="IPR037923">
    <property type="entry name" value="HTH-like"/>
</dbReference>
<organism evidence="5 6">
    <name type="scientific">Dethiosulfatarculus sandiegensis</name>
    <dbReference type="NCBI Taxonomy" id="1429043"/>
    <lineage>
        <taxon>Bacteria</taxon>
        <taxon>Pseudomonadati</taxon>
        <taxon>Thermodesulfobacteriota</taxon>
        <taxon>Desulfarculia</taxon>
        <taxon>Desulfarculales</taxon>
        <taxon>Desulfarculaceae</taxon>
        <taxon>Dethiosulfatarculus</taxon>
    </lineage>
</organism>
<dbReference type="InParanoid" id="A0A0D2JAG0"/>
<dbReference type="PANTHER" id="PTHR46796">
    <property type="entry name" value="HTH-TYPE TRANSCRIPTIONAL ACTIVATOR RHAS-RELATED"/>
    <property type="match status" value="1"/>
</dbReference>
<feature type="domain" description="HTH araC/xylS-type" evidence="4">
    <location>
        <begin position="176"/>
        <end position="273"/>
    </location>
</feature>
<dbReference type="OrthoDB" id="112032at2"/>
<dbReference type="SMART" id="SM00342">
    <property type="entry name" value="HTH_ARAC"/>
    <property type="match status" value="1"/>
</dbReference>
<keyword evidence="3" id="KW-0804">Transcription</keyword>
<name>A0A0D2JAG0_9BACT</name>
<dbReference type="EMBL" id="AZAC01000004">
    <property type="protein sequence ID" value="KIX15119.1"/>
    <property type="molecule type" value="Genomic_DNA"/>
</dbReference>
<comment type="caution">
    <text evidence="5">The sequence shown here is derived from an EMBL/GenBank/DDBJ whole genome shotgun (WGS) entry which is preliminary data.</text>
</comment>
<dbReference type="PANTHER" id="PTHR46796:SF2">
    <property type="entry name" value="TRANSCRIPTIONAL REGULATORY PROTEIN"/>
    <property type="match status" value="1"/>
</dbReference>